<sequence length="56" mass="5835">MNTTTTTTASAESFTVGLSTTEDETIITVSADMLTPDEADELIEALQAAVAKARSN</sequence>
<dbReference type="RefSeq" id="WP_310292788.1">
    <property type="nucleotide sequence ID" value="NZ_BAAAWO010000001.1"/>
</dbReference>
<reference evidence="1 2" key="1">
    <citation type="submission" date="2023-07" db="EMBL/GenBank/DDBJ databases">
        <title>Sequencing the genomes of 1000 actinobacteria strains.</title>
        <authorList>
            <person name="Klenk H.-P."/>
        </authorList>
    </citation>
    <scope>NUCLEOTIDE SEQUENCE [LARGE SCALE GENOMIC DNA]</scope>
    <source>
        <strain evidence="1 2">DSM 20167</strain>
    </source>
</reference>
<proteinExistence type="predicted"/>
<keyword evidence="2" id="KW-1185">Reference proteome</keyword>
<gene>
    <name evidence="1" type="ORF">J2S64_003755</name>
</gene>
<organism evidence="1 2">
    <name type="scientific">Paeniglutamicibacter sulfureus</name>
    <dbReference type="NCBI Taxonomy" id="43666"/>
    <lineage>
        <taxon>Bacteria</taxon>
        <taxon>Bacillati</taxon>
        <taxon>Actinomycetota</taxon>
        <taxon>Actinomycetes</taxon>
        <taxon>Micrococcales</taxon>
        <taxon>Micrococcaceae</taxon>
        <taxon>Paeniglutamicibacter</taxon>
    </lineage>
</organism>
<name>A0ABU2BRR3_9MICC</name>
<protein>
    <submittedName>
        <fullName evidence="1">Uncharacterized protein</fullName>
    </submittedName>
</protein>
<dbReference type="EMBL" id="JAVDYI010000001">
    <property type="protein sequence ID" value="MDR7360064.1"/>
    <property type="molecule type" value="Genomic_DNA"/>
</dbReference>
<accession>A0ABU2BRR3</accession>
<dbReference type="Proteomes" id="UP001183817">
    <property type="component" value="Unassembled WGS sequence"/>
</dbReference>
<evidence type="ECO:0000313" key="2">
    <source>
        <dbReference type="Proteomes" id="UP001183817"/>
    </source>
</evidence>
<evidence type="ECO:0000313" key="1">
    <source>
        <dbReference type="EMBL" id="MDR7360064.1"/>
    </source>
</evidence>
<comment type="caution">
    <text evidence="1">The sequence shown here is derived from an EMBL/GenBank/DDBJ whole genome shotgun (WGS) entry which is preliminary data.</text>
</comment>